<organism evidence="2 3">
    <name type="scientific">Mycolicibacterium komossense</name>
    <dbReference type="NCBI Taxonomy" id="1779"/>
    <lineage>
        <taxon>Bacteria</taxon>
        <taxon>Bacillati</taxon>
        <taxon>Actinomycetota</taxon>
        <taxon>Actinomycetes</taxon>
        <taxon>Mycobacteriales</taxon>
        <taxon>Mycobacteriaceae</taxon>
        <taxon>Mycolicibacterium</taxon>
    </lineage>
</organism>
<dbReference type="Proteomes" id="UP001526201">
    <property type="component" value="Unassembled WGS sequence"/>
</dbReference>
<sequence length="77" mass="8533">MEWMTIGGYALLVFIAISVVYIVVVFMRRLKANGLPEPPGYAAPYLSVLEGPRAIVEPPAWVSQQLSEEPDEPCREA</sequence>
<keyword evidence="1" id="KW-1133">Transmembrane helix</keyword>
<gene>
    <name evidence="2" type="ORF">H7J73_27455</name>
</gene>
<reference evidence="2 3" key="1">
    <citation type="journal article" date="2022" name="BMC Genomics">
        <title>Comparative genome analysis of mycobacteria focusing on tRNA and non-coding RNA.</title>
        <authorList>
            <person name="Behra P.R.K."/>
            <person name="Pettersson B.M.F."/>
            <person name="Ramesh M."/>
            <person name="Das S."/>
            <person name="Dasgupta S."/>
            <person name="Kirsebom L.A."/>
        </authorList>
    </citation>
    <scope>NUCLEOTIDE SEQUENCE [LARGE SCALE GENOMIC DNA]</scope>
    <source>
        <strain evidence="2 3">DSM 44078</strain>
    </source>
</reference>
<evidence type="ECO:0000313" key="3">
    <source>
        <dbReference type="Proteomes" id="UP001526201"/>
    </source>
</evidence>
<keyword evidence="1" id="KW-0812">Transmembrane</keyword>
<dbReference type="RefSeq" id="WP_264071020.1">
    <property type="nucleotide sequence ID" value="NZ_JACKTY010000047.1"/>
</dbReference>
<protein>
    <submittedName>
        <fullName evidence="2">Uncharacterized protein</fullName>
    </submittedName>
</protein>
<keyword evidence="1" id="KW-0472">Membrane</keyword>
<proteinExistence type="predicted"/>
<feature type="transmembrane region" description="Helical" evidence="1">
    <location>
        <begin position="6"/>
        <end position="27"/>
    </location>
</feature>
<accession>A0ABT3CJU5</accession>
<name>A0ABT3CJU5_9MYCO</name>
<comment type="caution">
    <text evidence="2">The sequence shown here is derived from an EMBL/GenBank/DDBJ whole genome shotgun (WGS) entry which is preliminary data.</text>
</comment>
<keyword evidence="3" id="KW-1185">Reference proteome</keyword>
<evidence type="ECO:0000313" key="2">
    <source>
        <dbReference type="EMBL" id="MCV7229749.1"/>
    </source>
</evidence>
<dbReference type="EMBL" id="JACKTY010000047">
    <property type="protein sequence ID" value="MCV7229749.1"/>
    <property type="molecule type" value="Genomic_DNA"/>
</dbReference>
<evidence type="ECO:0000256" key="1">
    <source>
        <dbReference type="SAM" id="Phobius"/>
    </source>
</evidence>